<proteinExistence type="predicted"/>
<dbReference type="InterPro" id="IPR000157">
    <property type="entry name" value="TIR_dom"/>
</dbReference>
<dbReference type="SUPFAM" id="SSF52200">
    <property type="entry name" value="Toll/Interleukin receptor TIR domain"/>
    <property type="match status" value="1"/>
</dbReference>
<dbReference type="GO" id="GO:0007165">
    <property type="term" value="P:signal transduction"/>
    <property type="evidence" value="ECO:0007669"/>
    <property type="project" value="InterPro"/>
</dbReference>
<evidence type="ECO:0000259" key="2">
    <source>
        <dbReference type="PROSITE" id="PS50104"/>
    </source>
</evidence>
<dbReference type="EMBL" id="ASHM01057817">
    <property type="protein sequence ID" value="PNX88831.1"/>
    <property type="molecule type" value="Genomic_DNA"/>
</dbReference>
<dbReference type="PROSITE" id="PS50104">
    <property type="entry name" value="TIR"/>
    <property type="match status" value="1"/>
</dbReference>
<comment type="caution">
    <text evidence="3">The sequence shown here is derived from an EMBL/GenBank/DDBJ whole genome shotgun (WGS) entry which is preliminary data.</text>
</comment>
<evidence type="ECO:0000256" key="1">
    <source>
        <dbReference type="ARBA" id="ARBA00023027"/>
    </source>
</evidence>
<evidence type="ECO:0000313" key="3">
    <source>
        <dbReference type="EMBL" id="PNX88831.1"/>
    </source>
</evidence>
<gene>
    <name evidence="3" type="ORF">L195_g044945</name>
</gene>
<feature type="non-terminal residue" evidence="3">
    <location>
        <position position="114"/>
    </location>
</feature>
<evidence type="ECO:0000313" key="4">
    <source>
        <dbReference type="Proteomes" id="UP000236291"/>
    </source>
</evidence>
<dbReference type="AlphaFoldDB" id="A0A2K3MDG6"/>
<keyword evidence="1" id="KW-0520">NAD</keyword>
<dbReference type="PANTHER" id="PTHR32009:SF106">
    <property type="entry name" value="TIR DOMAIN-CONTAINING PROTEIN"/>
    <property type="match status" value="1"/>
</dbReference>
<protein>
    <submittedName>
        <fullName evidence="3">Resistance protein</fullName>
    </submittedName>
</protein>
<reference evidence="3 4" key="2">
    <citation type="journal article" date="2017" name="Front. Plant Sci.">
        <title>Gene Classification and Mining of Molecular Markers Useful in Red Clover (Trifolium pratense) Breeding.</title>
        <authorList>
            <person name="Istvanek J."/>
            <person name="Dluhosova J."/>
            <person name="Dluhos P."/>
            <person name="Patkova L."/>
            <person name="Nedelnik J."/>
            <person name="Repkova J."/>
        </authorList>
    </citation>
    <scope>NUCLEOTIDE SEQUENCE [LARGE SCALE GENOMIC DNA]</scope>
    <source>
        <strain evidence="4">cv. Tatra</strain>
        <tissue evidence="3">Young leaves</tissue>
    </source>
</reference>
<dbReference type="Pfam" id="PF01582">
    <property type="entry name" value="TIR"/>
    <property type="match status" value="1"/>
</dbReference>
<sequence>MDDEELRKGDEITKSLLQAIEDSKIAIVVLSENYASSSFCLEELSKILDSMKDKADCSILPIFYKVDPSDIRKLQKTYGEAMAKHMANSNPNLDKWKASLDQVASLCGSHYKKG</sequence>
<dbReference type="STRING" id="57577.A0A2K3MDG6"/>
<dbReference type="Gene3D" id="3.40.50.10140">
    <property type="entry name" value="Toll/interleukin-1 receptor homology (TIR) domain"/>
    <property type="match status" value="1"/>
</dbReference>
<accession>A0A2K3MDG6</accession>
<reference evidence="3 4" key="1">
    <citation type="journal article" date="2014" name="Am. J. Bot.">
        <title>Genome assembly and annotation for red clover (Trifolium pratense; Fabaceae).</title>
        <authorList>
            <person name="Istvanek J."/>
            <person name="Jaros M."/>
            <person name="Krenek A."/>
            <person name="Repkova J."/>
        </authorList>
    </citation>
    <scope>NUCLEOTIDE SEQUENCE [LARGE SCALE GENOMIC DNA]</scope>
    <source>
        <strain evidence="4">cv. Tatra</strain>
        <tissue evidence="3">Young leaves</tissue>
    </source>
</reference>
<dbReference type="InterPro" id="IPR035897">
    <property type="entry name" value="Toll_tir_struct_dom_sf"/>
</dbReference>
<name>A0A2K3MDG6_TRIPR</name>
<dbReference type="SMART" id="SM00255">
    <property type="entry name" value="TIR"/>
    <property type="match status" value="1"/>
</dbReference>
<organism evidence="3 4">
    <name type="scientific">Trifolium pratense</name>
    <name type="common">Red clover</name>
    <dbReference type="NCBI Taxonomy" id="57577"/>
    <lineage>
        <taxon>Eukaryota</taxon>
        <taxon>Viridiplantae</taxon>
        <taxon>Streptophyta</taxon>
        <taxon>Embryophyta</taxon>
        <taxon>Tracheophyta</taxon>
        <taxon>Spermatophyta</taxon>
        <taxon>Magnoliopsida</taxon>
        <taxon>eudicotyledons</taxon>
        <taxon>Gunneridae</taxon>
        <taxon>Pentapetalae</taxon>
        <taxon>rosids</taxon>
        <taxon>fabids</taxon>
        <taxon>Fabales</taxon>
        <taxon>Fabaceae</taxon>
        <taxon>Papilionoideae</taxon>
        <taxon>50 kb inversion clade</taxon>
        <taxon>NPAAA clade</taxon>
        <taxon>Hologalegina</taxon>
        <taxon>IRL clade</taxon>
        <taxon>Trifolieae</taxon>
        <taxon>Trifolium</taxon>
    </lineage>
</organism>
<dbReference type="PANTHER" id="PTHR32009">
    <property type="entry name" value="TMV RESISTANCE PROTEIN N-LIKE"/>
    <property type="match status" value="1"/>
</dbReference>
<dbReference type="Proteomes" id="UP000236291">
    <property type="component" value="Unassembled WGS sequence"/>
</dbReference>
<feature type="domain" description="TIR" evidence="2">
    <location>
        <begin position="1"/>
        <end position="114"/>
    </location>
</feature>